<keyword evidence="1" id="KW-0732">Signal</keyword>
<feature type="signal peptide" evidence="1">
    <location>
        <begin position="1"/>
        <end position="20"/>
    </location>
</feature>
<evidence type="ECO:0000313" key="3">
    <source>
        <dbReference type="Proteomes" id="UP001321473"/>
    </source>
</evidence>
<gene>
    <name evidence="2" type="ORF">V5799_003684</name>
</gene>
<comment type="caution">
    <text evidence="2">The sequence shown here is derived from an EMBL/GenBank/DDBJ whole genome shotgun (WGS) entry which is preliminary data.</text>
</comment>
<sequence length="79" mass="8696">MNALYLLGFAFVIGMMTCEGKQIADSPVAERSLSCASIDCGRWNVCRRFDKCLCSNRGDVRSGCITREQAKSLGATWEP</sequence>
<reference evidence="2 3" key="1">
    <citation type="journal article" date="2023" name="Arcadia Sci">
        <title>De novo assembly of a long-read Amblyomma americanum tick genome.</title>
        <authorList>
            <person name="Chou S."/>
            <person name="Poskanzer K.E."/>
            <person name="Rollins M."/>
            <person name="Thuy-Boun P.S."/>
        </authorList>
    </citation>
    <scope>NUCLEOTIDE SEQUENCE [LARGE SCALE GENOMIC DNA]</scope>
    <source>
        <strain evidence="2">F_SG_1</strain>
        <tissue evidence="2">Salivary glands</tissue>
    </source>
</reference>
<dbReference type="AlphaFoldDB" id="A0AAQ4D894"/>
<protein>
    <recommendedName>
        <fullName evidence="4">Secreted protein</fullName>
    </recommendedName>
</protein>
<dbReference type="Proteomes" id="UP001321473">
    <property type="component" value="Unassembled WGS sequence"/>
</dbReference>
<proteinExistence type="predicted"/>
<feature type="chain" id="PRO_5042839974" description="Secreted protein" evidence="1">
    <location>
        <begin position="21"/>
        <end position="79"/>
    </location>
</feature>
<accession>A0AAQ4D894</accession>
<organism evidence="2 3">
    <name type="scientific">Amblyomma americanum</name>
    <name type="common">Lone star tick</name>
    <dbReference type="NCBI Taxonomy" id="6943"/>
    <lineage>
        <taxon>Eukaryota</taxon>
        <taxon>Metazoa</taxon>
        <taxon>Ecdysozoa</taxon>
        <taxon>Arthropoda</taxon>
        <taxon>Chelicerata</taxon>
        <taxon>Arachnida</taxon>
        <taxon>Acari</taxon>
        <taxon>Parasitiformes</taxon>
        <taxon>Ixodida</taxon>
        <taxon>Ixodoidea</taxon>
        <taxon>Ixodidae</taxon>
        <taxon>Amblyomminae</taxon>
        <taxon>Amblyomma</taxon>
    </lineage>
</organism>
<name>A0AAQ4D894_AMBAM</name>
<evidence type="ECO:0008006" key="4">
    <source>
        <dbReference type="Google" id="ProtNLM"/>
    </source>
</evidence>
<evidence type="ECO:0000256" key="1">
    <source>
        <dbReference type="SAM" id="SignalP"/>
    </source>
</evidence>
<dbReference type="EMBL" id="JARKHS020033802">
    <property type="protein sequence ID" value="KAK8758684.1"/>
    <property type="molecule type" value="Genomic_DNA"/>
</dbReference>
<keyword evidence="3" id="KW-1185">Reference proteome</keyword>
<evidence type="ECO:0000313" key="2">
    <source>
        <dbReference type="EMBL" id="KAK8758684.1"/>
    </source>
</evidence>